<evidence type="ECO:0000256" key="7">
    <source>
        <dbReference type="ARBA" id="ARBA00022741"/>
    </source>
</evidence>
<evidence type="ECO:0000256" key="4">
    <source>
        <dbReference type="ARBA" id="ARBA00022553"/>
    </source>
</evidence>
<dbReference type="PROSITE" id="PS50109">
    <property type="entry name" value="HIS_KIN"/>
    <property type="match status" value="1"/>
</dbReference>
<dbReference type="EC" id="2.7.13.3" evidence="3"/>
<accession>A0A7W2YKB0</accession>
<keyword evidence="10 12" id="KW-1133">Transmembrane helix</keyword>
<dbReference type="InterPro" id="IPR003594">
    <property type="entry name" value="HATPase_dom"/>
</dbReference>
<evidence type="ECO:0000256" key="2">
    <source>
        <dbReference type="ARBA" id="ARBA00004141"/>
    </source>
</evidence>
<dbReference type="Pfam" id="PF02518">
    <property type="entry name" value="HATPase_c"/>
    <property type="match status" value="1"/>
</dbReference>
<keyword evidence="12" id="KW-0472">Membrane</keyword>
<reference evidence="15 16" key="1">
    <citation type="submission" date="2020-07" db="EMBL/GenBank/DDBJ databases">
        <title>Halieaceae bacterium, F7430, whole genome shotgun sequencing project.</title>
        <authorList>
            <person name="Jiang S."/>
            <person name="Liu Z.W."/>
            <person name="Du Z.J."/>
        </authorList>
    </citation>
    <scope>NUCLEOTIDE SEQUENCE [LARGE SCALE GENOMIC DNA]</scope>
    <source>
        <strain evidence="15 16">F7430</strain>
    </source>
</reference>
<dbReference type="SUPFAM" id="SSF55874">
    <property type="entry name" value="ATPase domain of HSP90 chaperone/DNA topoisomerase II/histidine kinase"/>
    <property type="match status" value="1"/>
</dbReference>
<dbReference type="EMBL" id="JACFXU010000014">
    <property type="protein sequence ID" value="MBA6413509.1"/>
    <property type="molecule type" value="Genomic_DNA"/>
</dbReference>
<dbReference type="PANTHER" id="PTHR45436:SF14">
    <property type="entry name" value="SENSOR PROTEIN QSEC"/>
    <property type="match status" value="1"/>
</dbReference>
<proteinExistence type="predicted"/>
<evidence type="ECO:0000256" key="9">
    <source>
        <dbReference type="ARBA" id="ARBA00022840"/>
    </source>
</evidence>
<dbReference type="InterPro" id="IPR003660">
    <property type="entry name" value="HAMP_dom"/>
</dbReference>
<dbReference type="PANTHER" id="PTHR45436">
    <property type="entry name" value="SENSOR HISTIDINE KINASE YKOH"/>
    <property type="match status" value="1"/>
</dbReference>
<keyword evidence="7" id="KW-0547">Nucleotide-binding</keyword>
<dbReference type="Gene3D" id="3.30.565.10">
    <property type="entry name" value="Histidine kinase-like ATPase, C-terminal domain"/>
    <property type="match status" value="1"/>
</dbReference>
<protein>
    <recommendedName>
        <fullName evidence="3">histidine kinase</fullName>
        <ecNumber evidence="3">2.7.13.3</ecNumber>
    </recommendedName>
</protein>
<dbReference type="GO" id="GO:0005886">
    <property type="term" value="C:plasma membrane"/>
    <property type="evidence" value="ECO:0007669"/>
    <property type="project" value="TreeGrafter"/>
</dbReference>
<evidence type="ECO:0000256" key="8">
    <source>
        <dbReference type="ARBA" id="ARBA00022777"/>
    </source>
</evidence>
<dbReference type="InterPro" id="IPR005467">
    <property type="entry name" value="His_kinase_dom"/>
</dbReference>
<keyword evidence="16" id="KW-1185">Reference proteome</keyword>
<dbReference type="GO" id="GO:0000155">
    <property type="term" value="F:phosphorelay sensor kinase activity"/>
    <property type="evidence" value="ECO:0007669"/>
    <property type="project" value="InterPro"/>
</dbReference>
<feature type="domain" description="Histidine kinase" evidence="13">
    <location>
        <begin position="251"/>
        <end position="462"/>
    </location>
</feature>
<comment type="subcellular location">
    <subcellularLocation>
        <location evidence="2">Membrane</location>
        <topology evidence="2">Multi-pass membrane protein</topology>
    </subcellularLocation>
</comment>
<evidence type="ECO:0000256" key="5">
    <source>
        <dbReference type="ARBA" id="ARBA00022679"/>
    </source>
</evidence>
<name>A0A7W2YKB0_9GAMM</name>
<dbReference type="Gene3D" id="1.10.287.130">
    <property type="match status" value="1"/>
</dbReference>
<dbReference type="Proteomes" id="UP000539350">
    <property type="component" value="Unassembled WGS sequence"/>
</dbReference>
<dbReference type="InterPro" id="IPR050428">
    <property type="entry name" value="TCS_sensor_his_kinase"/>
</dbReference>
<gene>
    <name evidence="15" type="ORF">H2508_10350</name>
</gene>
<evidence type="ECO:0000313" key="16">
    <source>
        <dbReference type="Proteomes" id="UP000539350"/>
    </source>
</evidence>
<keyword evidence="5" id="KW-0808">Transferase</keyword>
<feature type="transmembrane region" description="Helical" evidence="12">
    <location>
        <begin position="171"/>
        <end position="190"/>
    </location>
</feature>
<dbReference type="Pfam" id="PF00512">
    <property type="entry name" value="HisKA"/>
    <property type="match status" value="1"/>
</dbReference>
<keyword evidence="6 12" id="KW-0812">Transmembrane</keyword>
<evidence type="ECO:0000313" key="15">
    <source>
        <dbReference type="EMBL" id="MBA6413509.1"/>
    </source>
</evidence>
<dbReference type="RefSeq" id="WP_182172855.1">
    <property type="nucleotide sequence ID" value="NZ_JACFXU010000014.1"/>
</dbReference>
<dbReference type="SUPFAM" id="SSF47384">
    <property type="entry name" value="Homodimeric domain of signal transducing histidine kinase"/>
    <property type="match status" value="1"/>
</dbReference>
<comment type="caution">
    <text evidence="15">The sequence shown here is derived from an EMBL/GenBank/DDBJ whole genome shotgun (WGS) entry which is preliminary data.</text>
</comment>
<dbReference type="InterPro" id="IPR036097">
    <property type="entry name" value="HisK_dim/P_sf"/>
</dbReference>
<keyword evidence="9" id="KW-0067">ATP-binding</keyword>
<dbReference type="GO" id="GO:0005524">
    <property type="term" value="F:ATP binding"/>
    <property type="evidence" value="ECO:0007669"/>
    <property type="project" value="UniProtKB-KW"/>
</dbReference>
<dbReference type="SMART" id="SM00388">
    <property type="entry name" value="HisKA"/>
    <property type="match status" value="1"/>
</dbReference>
<evidence type="ECO:0000256" key="1">
    <source>
        <dbReference type="ARBA" id="ARBA00000085"/>
    </source>
</evidence>
<evidence type="ECO:0000256" key="6">
    <source>
        <dbReference type="ARBA" id="ARBA00022692"/>
    </source>
</evidence>
<dbReference type="AlphaFoldDB" id="A0A7W2YKB0"/>
<evidence type="ECO:0000256" key="3">
    <source>
        <dbReference type="ARBA" id="ARBA00012438"/>
    </source>
</evidence>
<feature type="domain" description="HAMP" evidence="14">
    <location>
        <begin position="191"/>
        <end position="243"/>
    </location>
</feature>
<dbReference type="PROSITE" id="PS50885">
    <property type="entry name" value="HAMP"/>
    <property type="match status" value="1"/>
</dbReference>
<keyword evidence="4" id="KW-0597">Phosphoprotein</keyword>
<keyword evidence="11" id="KW-0902">Two-component regulatory system</keyword>
<dbReference type="InterPro" id="IPR036890">
    <property type="entry name" value="HATPase_C_sf"/>
</dbReference>
<dbReference type="InterPro" id="IPR003661">
    <property type="entry name" value="HisK_dim/P_dom"/>
</dbReference>
<evidence type="ECO:0000256" key="10">
    <source>
        <dbReference type="ARBA" id="ARBA00022989"/>
    </source>
</evidence>
<evidence type="ECO:0000256" key="12">
    <source>
        <dbReference type="SAM" id="Phobius"/>
    </source>
</evidence>
<dbReference type="SMART" id="SM00387">
    <property type="entry name" value="HATPase_c"/>
    <property type="match status" value="1"/>
</dbReference>
<evidence type="ECO:0000256" key="11">
    <source>
        <dbReference type="ARBA" id="ARBA00023012"/>
    </source>
</evidence>
<sequence>MSRSLKRRLLWILLALILFSWLGSAVVTGFYTSRVLLAQVDRQLGQYADLVNYITQVFERQLDQGLQVGEPWLKADILQDIDRPMVVDNTYGSVVSPALNIWLDDKLLAVLKDSPRFDRPLEPGFSFRQDSLEHSHWRLLTRYDKASGLWTVVGIDLYQARWSLLESLARVLFPLLVILPLTLVVLYFGVERGLQPLKSLAKQIGQRNPQLLDPIVSDAVPSELEPVVAALNDLLQRLALALESEQRFTANAAHELNTPLAAIKAEVQLCQRLLTEPDARAMLERIASRVDRAQHSVEQLLTLARVDPDSQLDLAPLAMHKLLLDVVAETAHLAADRGLDVQVDKIQPVQILGSEEALSILLRNLLVNAFRYAADGSKVDICLSKRAQEVILTVANDCEPLAAEEFNKLTQRFYRVPGSRGLGAGLGLSIVTRIADRHAASFYLAPLQNGRGFIATVAFAAA</sequence>
<comment type="catalytic activity">
    <reaction evidence="1">
        <text>ATP + protein L-histidine = ADP + protein N-phospho-L-histidine.</text>
        <dbReference type="EC" id="2.7.13.3"/>
    </reaction>
</comment>
<keyword evidence="8" id="KW-0418">Kinase</keyword>
<evidence type="ECO:0000259" key="14">
    <source>
        <dbReference type="PROSITE" id="PS50885"/>
    </source>
</evidence>
<evidence type="ECO:0000259" key="13">
    <source>
        <dbReference type="PROSITE" id="PS50109"/>
    </source>
</evidence>
<dbReference type="CDD" id="cd00082">
    <property type="entry name" value="HisKA"/>
    <property type="match status" value="1"/>
</dbReference>
<organism evidence="15 16">
    <name type="scientific">Sediminihaliea albiluteola</name>
    <dbReference type="NCBI Taxonomy" id="2758564"/>
    <lineage>
        <taxon>Bacteria</taxon>
        <taxon>Pseudomonadati</taxon>
        <taxon>Pseudomonadota</taxon>
        <taxon>Gammaproteobacteria</taxon>
        <taxon>Cellvibrionales</taxon>
        <taxon>Halieaceae</taxon>
        <taxon>Sediminihaliea</taxon>
    </lineage>
</organism>